<comment type="cofactor">
    <cofactor evidence="10">
        <name>[2Fe-2S] cluster</name>
        <dbReference type="ChEBI" id="CHEBI:190135"/>
    </cofactor>
    <text evidence="10">Binds 1 [2Fe-2S] cluster per subunit.</text>
</comment>
<dbReference type="Gene3D" id="3.40.50.740">
    <property type="match status" value="1"/>
</dbReference>
<organism evidence="14 15">
    <name type="scientific">Kiloniella antarctica</name>
    <dbReference type="NCBI Taxonomy" id="1550907"/>
    <lineage>
        <taxon>Bacteria</taxon>
        <taxon>Pseudomonadati</taxon>
        <taxon>Pseudomonadota</taxon>
        <taxon>Alphaproteobacteria</taxon>
        <taxon>Rhodospirillales</taxon>
        <taxon>Kiloniellaceae</taxon>
        <taxon>Kiloniella</taxon>
    </lineage>
</organism>
<dbReference type="Pfam" id="PF13510">
    <property type="entry name" value="Fer2_4"/>
    <property type="match status" value="1"/>
</dbReference>
<keyword evidence="6 10" id="KW-0408">Iron</keyword>
<evidence type="ECO:0000313" key="15">
    <source>
        <dbReference type="Proteomes" id="UP001597294"/>
    </source>
</evidence>
<evidence type="ECO:0000313" key="14">
    <source>
        <dbReference type="EMBL" id="MFD2207285.1"/>
    </source>
</evidence>
<comment type="catalytic activity">
    <reaction evidence="9 10">
        <text>a quinone + NADH + 5 H(+)(in) = a quinol + NAD(+) + 4 H(+)(out)</text>
        <dbReference type="Rhea" id="RHEA:57888"/>
        <dbReference type="ChEBI" id="CHEBI:15378"/>
        <dbReference type="ChEBI" id="CHEBI:24646"/>
        <dbReference type="ChEBI" id="CHEBI:57540"/>
        <dbReference type="ChEBI" id="CHEBI:57945"/>
        <dbReference type="ChEBI" id="CHEBI:132124"/>
    </reaction>
</comment>
<dbReference type="InterPro" id="IPR001041">
    <property type="entry name" value="2Fe-2S_ferredoxin-type"/>
</dbReference>
<dbReference type="PROSITE" id="PS51085">
    <property type="entry name" value="2FE2S_FER_2"/>
    <property type="match status" value="1"/>
</dbReference>
<dbReference type="PANTHER" id="PTHR43105">
    <property type="entry name" value="RESPIRATORY NITRATE REDUCTASE"/>
    <property type="match status" value="1"/>
</dbReference>
<evidence type="ECO:0000259" key="13">
    <source>
        <dbReference type="PROSITE" id="PS51839"/>
    </source>
</evidence>
<dbReference type="InterPro" id="IPR050123">
    <property type="entry name" value="Prok_molybdopt-oxidoreductase"/>
</dbReference>
<reference evidence="15" key="1">
    <citation type="journal article" date="2019" name="Int. J. Syst. Evol. Microbiol.">
        <title>The Global Catalogue of Microorganisms (GCM) 10K type strain sequencing project: providing services to taxonomists for standard genome sequencing and annotation.</title>
        <authorList>
            <consortium name="The Broad Institute Genomics Platform"/>
            <consortium name="The Broad Institute Genome Sequencing Center for Infectious Disease"/>
            <person name="Wu L."/>
            <person name="Ma J."/>
        </authorList>
    </citation>
    <scope>NUCLEOTIDE SEQUENCE [LARGE SCALE GENOMIC DNA]</scope>
    <source>
        <strain evidence="15">CGMCC 4.7192</strain>
    </source>
</reference>
<feature type="domain" description="2Fe-2S ferredoxin-type" evidence="11">
    <location>
        <begin position="2"/>
        <end position="78"/>
    </location>
</feature>
<dbReference type="Pfam" id="PF00384">
    <property type="entry name" value="Molybdopterin"/>
    <property type="match status" value="1"/>
</dbReference>
<evidence type="ECO:0000256" key="2">
    <source>
        <dbReference type="ARBA" id="ARBA00005404"/>
    </source>
</evidence>
<dbReference type="EC" id="7.1.1.-" evidence="10"/>
<dbReference type="PANTHER" id="PTHR43105:SF13">
    <property type="entry name" value="NADH-UBIQUINONE OXIDOREDUCTASE 75 KDA SUBUNIT, MITOCHONDRIAL"/>
    <property type="match status" value="1"/>
</dbReference>
<dbReference type="SUPFAM" id="SSF53706">
    <property type="entry name" value="Formate dehydrogenase/DMSO reductase, domains 1-3"/>
    <property type="match status" value="1"/>
</dbReference>
<comment type="similarity">
    <text evidence="2 10">Belongs to the complex I 75 kDa subunit family.</text>
</comment>
<dbReference type="SUPFAM" id="SSF54862">
    <property type="entry name" value="4Fe-4S ferredoxins"/>
    <property type="match status" value="1"/>
</dbReference>
<comment type="cofactor">
    <cofactor evidence="1 10">
        <name>[4Fe-4S] cluster</name>
        <dbReference type="ChEBI" id="CHEBI:49883"/>
    </cofactor>
</comment>
<evidence type="ECO:0000256" key="5">
    <source>
        <dbReference type="ARBA" id="ARBA00022967"/>
    </source>
</evidence>
<evidence type="ECO:0000256" key="8">
    <source>
        <dbReference type="ARBA" id="ARBA00023027"/>
    </source>
</evidence>
<dbReference type="RefSeq" id="WP_380253761.1">
    <property type="nucleotide sequence ID" value="NZ_JBHUII010000011.1"/>
</dbReference>
<protein>
    <recommendedName>
        <fullName evidence="10">NADH-quinone oxidoreductase</fullName>
        <ecNumber evidence="10">7.1.1.-</ecNumber>
    </recommendedName>
</protein>
<sequence>MPKLTIDGKEIEVADGLTVLQACELAGAEVPRFCYHERLSVAGNCRMCLVEMERAPKPIASCAMPVGEGMVIKTDTEVVQKARKGVMEFLLINHPLDCPICDQGGECDLQDQAMAFGLDHGRYKETKRAATEKYMGPLIKTIMTRCIQCTRCVRFSTEVAGIEEMGLLNRGGLVEITTLEKAVNTELSGNLVDVCPVGALTSKPYAFNARPWELKKVNSVDVMDAVGSNIRVDVRGREVLRVLPRIHEDVNEEWISDKTRYITDGLNKQRLDRPYVRIDGKLKSATWDEAFAAIKEKLSPLKGNEIAAITGDLNDAESMLALKDLMSNLGSTNLDCRQDGAKIDTTNRSAYLFNTSIAGIEEADAVLLVGTNPRWEAALVNARLRKRFLEGGFKVGVIGEAVDLTYEYEYLGAGPDTLKEVASGKNSFAKVLKEAKKPMIIVGTGALARKDGAAVLAQAKAITDKFDLVQDDWNGFNILHTAASRVAGLDLGFVPGKDGLDVEGILDGAEKGNVKAVYLLGADEVDTSKLKNAFVIYQGHHGDAGASAADVILPGAAYTEKNGTYVNTEGRVQLGRLAVFPPGEAREDWTILRALSEQIGEAALPYDNIGQLRQRLIDVNPVFAAIDQINTGVWGDFAKTKDKLSSEPFGAYIENFYMTDPISRSSETMSACTEQFVLGKEQGATGTNG</sequence>
<keyword evidence="3 10" id="KW-0004">4Fe-4S</keyword>
<dbReference type="InterPro" id="IPR010228">
    <property type="entry name" value="NADH_UbQ_OxRdtase_Gsu"/>
</dbReference>
<keyword evidence="10" id="KW-0874">Quinone</keyword>
<dbReference type="InterPro" id="IPR054351">
    <property type="entry name" value="NADH_UbQ_OxRdtase_ferredoxin"/>
</dbReference>
<comment type="caution">
    <text evidence="14">The sequence shown here is derived from an EMBL/GenBank/DDBJ whole genome shotgun (WGS) entry which is preliminary data.</text>
</comment>
<dbReference type="EMBL" id="JBHUII010000011">
    <property type="protein sequence ID" value="MFD2207285.1"/>
    <property type="molecule type" value="Genomic_DNA"/>
</dbReference>
<dbReference type="CDD" id="cd02773">
    <property type="entry name" value="MopB_Res-Cmplx1_Nad11"/>
    <property type="match status" value="1"/>
</dbReference>
<dbReference type="PROSITE" id="PS00643">
    <property type="entry name" value="COMPLEX1_75K_3"/>
    <property type="match status" value="1"/>
</dbReference>
<evidence type="ECO:0000259" key="12">
    <source>
        <dbReference type="PROSITE" id="PS51669"/>
    </source>
</evidence>
<dbReference type="Pfam" id="PF22117">
    <property type="entry name" value="Fer4_Nqo3"/>
    <property type="match status" value="1"/>
</dbReference>
<name>A0ABW5BPA6_9PROT</name>
<dbReference type="PROSITE" id="PS51669">
    <property type="entry name" value="4FE4S_MOW_BIS_MGD"/>
    <property type="match status" value="1"/>
</dbReference>
<dbReference type="PROSITE" id="PS00641">
    <property type="entry name" value="COMPLEX1_75K_1"/>
    <property type="match status" value="1"/>
</dbReference>
<feature type="domain" description="4Fe-4S Mo/W bis-MGD-type" evidence="12">
    <location>
        <begin position="214"/>
        <end position="270"/>
    </location>
</feature>
<dbReference type="CDD" id="cd00207">
    <property type="entry name" value="fer2"/>
    <property type="match status" value="1"/>
</dbReference>
<evidence type="ECO:0000256" key="1">
    <source>
        <dbReference type="ARBA" id="ARBA00001966"/>
    </source>
</evidence>
<dbReference type="Gene3D" id="3.30.200.210">
    <property type="match status" value="1"/>
</dbReference>
<dbReference type="SUPFAM" id="SSF54292">
    <property type="entry name" value="2Fe-2S ferredoxin-like"/>
    <property type="match status" value="1"/>
</dbReference>
<accession>A0ABW5BPA6</accession>
<keyword evidence="10" id="KW-0001">2Fe-2S</keyword>
<evidence type="ECO:0000256" key="10">
    <source>
        <dbReference type="RuleBase" id="RU003525"/>
    </source>
</evidence>
<evidence type="ECO:0000259" key="11">
    <source>
        <dbReference type="PROSITE" id="PS51085"/>
    </source>
</evidence>
<evidence type="ECO:0000256" key="3">
    <source>
        <dbReference type="ARBA" id="ARBA00022485"/>
    </source>
</evidence>
<feature type="domain" description="4Fe-4S His(Cys)3-ligated-type" evidence="13">
    <location>
        <begin position="78"/>
        <end position="117"/>
    </location>
</feature>
<dbReference type="PROSITE" id="PS00642">
    <property type="entry name" value="COMPLEX1_75K_2"/>
    <property type="match status" value="1"/>
</dbReference>
<evidence type="ECO:0000256" key="9">
    <source>
        <dbReference type="ARBA" id="ARBA00047712"/>
    </source>
</evidence>
<keyword evidence="7 10" id="KW-0411">Iron-sulfur</keyword>
<comment type="function">
    <text evidence="10">NDH-1 shuttles electrons from NADH, via FMN and iron-sulfur (Fe-S) centers, to quinones in the respiratory chain. Couples the redox reaction to proton translocation (for every two electrons transferred, four hydrogen ions are translocated across the cytoplasmic membrane), and thus conserves the redox energy in a proton gradient.</text>
</comment>
<evidence type="ECO:0000256" key="7">
    <source>
        <dbReference type="ARBA" id="ARBA00023014"/>
    </source>
</evidence>
<keyword evidence="8 10" id="KW-0520">NAD</keyword>
<dbReference type="Proteomes" id="UP001597294">
    <property type="component" value="Unassembled WGS sequence"/>
</dbReference>
<proteinExistence type="inferred from homology"/>
<dbReference type="Gene3D" id="3.10.20.740">
    <property type="match status" value="1"/>
</dbReference>
<dbReference type="InterPro" id="IPR006963">
    <property type="entry name" value="Mopterin_OxRdtase_4Fe-4S_dom"/>
</dbReference>
<dbReference type="Pfam" id="PF10588">
    <property type="entry name" value="NADH-G_4Fe-4S_3"/>
    <property type="match status" value="1"/>
</dbReference>
<keyword evidence="5 10" id="KW-1278">Translocase</keyword>
<dbReference type="InterPro" id="IPR006656">
    <property type="entry name" value="Mopterin_OxRdtase"/>
</dbReference>
<dbReference type="Gene3D" id="3.30.70.20">
    <property type="match status" value="1"/>
</dbReference>
<keyword evidence="4 10" id="KW-0479">Metal-binding</keyword>
<dbReference type="InterPro" id="IPR000283">
    <property type="entry name" value="NADH_UbQ_OxRdtase_75kDa_su_CS"/>
</dbReference>
<dbReference type="SMART" id="SM00929">
    <property type="entry name" value="NADH-G_4Fe-4S_3"/>
    <property type="match status" value="1"/>
</dbReference>
<dbReference type="InterPro" id="IPR019574">
    <property type="entry name" value="NADH_UbQ_OxRdtase_Gsu_4Fe4S-bd"/>
</dbReference>
<dbReference type="Pfam" id="PF22151">
    <property type="entry name" value="Fer4_NDSU1"/>
    <property type="match status" value="1"/>
</dbReference>
<evidence type="ECO:0000256" key="6">
    <source>
        <dbReference type="ARBA" id="ARBA00023004"/>
    </source>
</evidence>
<dbReference type="PROSITE" id="PS51839">
    <property type="entry name" value="4FE4S_HC3"/>
    <property type="match status" value="1"/>
</dbReference>
<dbReference type="InterPro" id="IPR015405">
    <property type="entry name" value="NDUFS1-like_C"/>
</dbReference>
<dbReference type="Pfam" id="PF09326">
    <property type="entry name" value="NADH_dhqG_C"/>
    <property type="match status" value="1"/>
</dbReference>
<dbReference type="InterPro" id="IPR036010">
    <property type="entry name" value="2Fe-2S_ferredoxin-like_sf"/>
</dbReference>
<dbReference type="NCBIfam" id="TIGR01973">
    <property type="entry name" value="NuoG"/>
    <property type="match status" value="1"/>
</dbReference>
<evidence type="ECO:0000256" key="4">
    <source>
        <dbReference type="ARBA" id="ARBA00022723"/>
    </source>
</evidence>
<gene>
    <name evidence="14" type="primary">nuoG</name>
    <name evidence="14" type="ORF">ACFSKO_16800</name>
</gene>
<keyword evidence="15" id="KW-1185">Reference proteome</keyword>